<organism evidence="2 3">
    <name type="scientific">Hymenobacter mucosus</name>
    <dbReference type="NCBI Taxonomy" id="1411120"/>
    <lineage>
        <taxon>Bacteria</taxon>
        <taxon>Pseudomonadati</taxon>
        <taxon>Bacteroidota</taxon>
        <taxon>Cytophagia</taxon>
        <taxon>Cytophagales</taxon>
        <taxon>Hymenobacteraceae</taxon>
        <taxon>Hymenobacter</taxon>
    </lineage>
</organism>
<evidence type="ECO:0000313" key="2">
    <source>
        <dbReference type="EMBL" id="SNR39049.1"/>
    </source>
</evidence>
<evidence type="ECO:0000313" key="3">
    <source>
        <dbReference type="Proteomes" id="UP000198310"/>
    </source>
</evidence>
<name>A0A238W021_9BACT</name>
<sequence length="305" mass="34765">MAGMVQGTLQKTVSFMPTQSDENPSFRRQLSSLSRLDLRKHSIDELVERIQELLEGQTLRCLEFAPGLLLYRGITGQRPSYLSEVSYPPAHRVQHDQRANRAGEPVFYCSATWHPPFFEAHVQPDDHIVIARWQTQKPLRIVSFGYANVCTDDPHTDREHALRRALRQLPDDTRALAGFLTRAFTRTVDDDSAHHYRMSIAIAEACQLGTAFDGLLYPSAAMPSPAHNLALHRSCLDEEKLALHYVEYLRVNGIGTETIDVCSLDFARHTEPDGRLQWLRQPGNWVLREGATATDCHFEQGRWHR</sequence>
<feature type="domain" description="RES" evidence="1">
    <location>
        <begin position="86"/>
        <end position="234"/>
    </location>
</feature>
<dbReference type="AlphaFoldDB" id="A0A238W021"/>
<evidence type="ECO:0000259" key="1">
    <source>
        <dbReference type="Pfam" id="PF08808"/>
    </source>
</evidence>
<dbReference type="Proteomes" id="UP000198310">
    <property type="component" value="Unassembled WGS sequence"/>
</dbReference>
<dbReference type="EMBL" id="FZNS01000002">
    <property type="protein sequence ID" value="SNR39049.1"/>
    <property type="molecule type" value="Genomic_DNA"/>
</dbReference>
<proteinExistence type="predicted"/>
<protein>
    <submittedName>
        <fullName evidence="2">RES domain-containing protein</fullName>
    </submittedName>
</protein>
<dbReference type="InterPro" id="IPR014914">
    <property type="entry name" value="RES_dom"/>
</dbReference>
<dbReference type="Pfam" id="PF08808">
    <property type="entry name" value="RES"/>
    <property type="match status" value="1"/>
</dbReference>
<reference evidence="3" key="1">
    <citation type="submission" date="2017-06" db="EMBL/GenBank/DDBJ databases">
        <authorList>
            <person name="Varghese N."/>
            <person name="Submissions S."/>
        </authorList>
    </citation>
    <scope>NUCLEOTIDE SEQUENCE [LARGE SCALE GENOMIC DNA]</scope>
    <source>
        <strain evidence="3">DSM 28041</strain>
    </source>
</reference>
<accession>A0A238W021</accession>
<gene>
    <name evidence="2" type="ORF">SAMN06269173_10224</name>
</gene>
<keyword evidence="3" id="KW-1185">Reference proteome</keyword>